<proteinExistence type="predicted"/>
<evidence type="ECO:0000256" key="1">
    <source>
        <dbReference type="SAM" id="MobiDB-lite"/>
    </source>
</evidence>
<evidence type="ECO:0000313" key="3">
    <source>
        <dbReference type="Proteomes" id="UP000091956"/>
    </source>
</evidence>
<feature type="compositionally biased region" description="Polar residues" evidence="1">
    <location>
        <begin position="405"/>
        <end position="417"/>
    </location>
</feature>
<feature type="region of interest" description="Disordered" evidence="1">
    <location>
        <begin position="72"/>
        <end position="125"/>
    </location>
</feature>
<feature type="compositionally biased region" description="Basic and acidic residues" evidence="1">
    <location>
        <begin position="338"/>
        <end position="349"/>
    </location>
</feature>
<dbReference type="AlphaFoldDB" id="A0A1B8GSV0"/>
<reference evidence="3" key="2">
    <citation type="journal article" date="2018" name="Nat. Commun.">
        <title>Extreme sensitivity to ultraviolet light in the fungal pathogen causing white-nose syndrome of bats.</title>
        <authorList>
            <person name="Palmer J.M."/>
            <person name="Drees K.P."/>
            <person name="Foster J.T."/>
            <person name="Lindner D.L."/>
        </authorList>
    </citation>
    <scope>NUCLEOTIDE SEQUENCE [LARGE SCALE GENOMIC DNA]</scope>
    <source>
        <strain evidence="3">UAMH 10579</strain>
    </source>
</reference>
<dbReference type="EMBL" id="KV460214">
    <property type="protein sequence ID" value="OBT98912.1"/>
    <property type="molecule type" value="Genomic_DNA"/>
</dbReference>
<feature type="region of interest" description="Disordered" evidence="1">
    <location>
        <begin position="328"/>
        <end position="351"/>
    </location>
</feature>
<keyword evidence="3" id="KW-1185">Reference proteome</keyword>
<feature type="region of interest" description="Disordered" evidence="1">
    <location>
        <begin position="396"/>
        <end position="417"/>
    </location>
</feature>
<accession>A0A1B8GSV0</accession>
<dbReference type="OrthoDB" id="3439649at2759"/>
<dbReference type="RefSeq" id="XP_018132645.1">
    <property type="nucleotide sequence ID" value="XM_018271915.1"/>
</dbReference>
<dbReference type="GeneID" id="28835792"/>
<gene>
    <name evidence="2" type="ORF">VE01_02406</name>
</gene>
<organism evidence="2 3">
    <name type="scientific">Pseudogymnoascus verrucosus</name>
    <dbReference type="NCBI Taxonomy" id="342668"/>
    <lineage>
        <taxon>Eukaryota</taxon>
        <taxon>Fungi</taxon>
        <taxon>Dikarya</taxon>
        <taxon>Ascomycota</taxon>
        <taxon>Pezizomycotina</taxon>
        <taxon>Leotiomycetes</taxon>
        <taxon>Thelebolales</taxon>
        <taxon>Thelebolaceae</taxon>
        <taxon>Pseudogymnoascus</taxon>
    </lineage>
</organism>
<sequence length="417" mass="46645">METTSAFAHTPNFQVTIGNVDSQQRITRYVGDHAHTSTKVTLSYSASANSRSLNADAFRIHPLNCYTGDLKRKLSTSSSSRNPIGFARALRSTTTPTVPTPSSKTSSSSPIDERGSMITPPESISNELQPERYDEWMQQAKNVQLEDLPGLESFESMSQVSQERIQGLRADPSGKWAGLSEETIRRMVIKTRLKKRAKRKYDLFLRLQKRAPSDSTTNPRFSLRGVQMIQAQARKYGIGTEPVEARETVAQLAFWDHEKAEFAKFERDLLLTRGNTSEVLQKQKTKRPSQHKRECEQFSETFMPQNEDEREISPGSTQSNATEVINLLGTRSTANSPERGDMEQEKTPDSKFQIPTTLALSRGFGGATLSQMMGIGDDERLMKRLVSLGPGDAIFDRQPEFAPGETTSETLNNMPLD</sequence>
<protein>
    <submittedName>
        <fullName evidence="2">Uncharacterized protein</fullName>
    </submittedName>
</protein>
<evidence type="ECO:0000313" key="2">
    <source>
        <dbReference type="EMBL" id="OBT98912.1"/>
    </source>
</evidence>
<feature type="compositionally biased region" description="Low complexity" evidence="1">
    <location>
        <begin position="92"/>
        <end position="110"/>
    </location>
</feature>
<feature type="region of interest" description="Disordered" evidence="1">
    <location>
        <begin position="300"/>
        <end position="319"/>
    </location>
</feature>
<dbReference type="Proteomes" id="UP000091956">
    <property type="component" value="Unassembled WGS sequence"/>
</dbReference>
<name>A0A1B8GSV0_9PEZI</name>
<reference evidence="2 3" key="1">
    <citation type="submission" date="2016-03" db="EMBL/GenBank/DDBJ databases">
        <title>Comparative genomics of Pseudogymnoascus destructans, the fungus causing white-nose syndrome of bats.</title>
        <authorList>
            <person name="Palmer J.M."/>
            <person name="Drees K.P."/>
            <person name="Foster J.T."/>
            <person name="Lindner D.L."/>
        </authorList>
    </citation>
    <scope>NUCLEOTIDE SEQUENCE [LARGE SCALE GENOMIC DNA]</scope>
    <source>
        <strain evidence="2 3">UAMH 10579</strain>
    </source>
</reference>